<organism evidence="1 2">
    <name type="scientific">Nonomuraea maheshkhaliensis</name>
    <dbReference type="NCBI Taxonomy" id="419590"/>
    <lineage>
        <taxon>Bacteria</taxon>
        <taxon>Bacillati</taxon>
        <taxon>Actinomycetota</taxon>
        <taxon>Actinomycetes</taxon>
        <taxon>Streptosporangiales</taxon>
        <taxon>Streptosporangiaceae</taxon>
        <taxon>Nonomuraea</taxon>
    </lineage>
</organism>
<evidence type="ECO:0000313" key="1">
    <source>
        <dbReference type="EMBL" id="GAA1623813.1"/>
    </source>
</evidence>
<dbReference type="Proteomes" id="UP001500064">
    <property type="component" value="Unassembled WGS sequence"/>
</dbReference>
<keyword evidence="2" id="KW-1185">Reference proteome</keyword>
<protein>
    <submittedName>
        <fullName evidence="1">Uncharacterized protein</fullName>
    </submittedName>
</protein>
<name>A0ABN2EZJ8_9ACTN</name>
<sequence>MLGVGVNLASQVLVTGCGDGERLYAAAGADAFERDEVAGHPVSSPFIADIEFEGIIQYGQHLILYVGQMRWGEPSMASIAS</sequence>
<gene>
    <name evidence="1" type="ORF">GCM10009733_020570</name>
</gene>
<reference evidence="1 2" key="1">
    <citation type="journal article" date="2019" name="Int. J. Syst. Evol. Microbiol.">
        <title>The Global Catalogue of Microorganisms (GCM) 10K type strain sequencing project: providing services to taxonomists for standard genome sequencing and annotation.</title>
        <authorList>
            <consortium name="The Broad Institute Genomics Platform"/>
            <consortium name="The Broad Institute Genome Sequencing Center for Infectious Disease"/>
            <person name="Wu L."/>
            <person name="Ma J."/>
        </authorList>
    </citation>
    <scope>NUCLEOTIDE SEQUENCE [LARGE SCALE GENOMIC DNA]</scope>
    <source>
        <strain evidence="1 2">JCM 13929</strain>
    </source>
</reference>
<comment type="caution">
    <text evidence="1">The sequence shown here is derived from an EMBL/GenBank/DDBJ whole genome shotgun (WGS) entry which is preliminary data.</text>
</comment>
<evidence type="ECO:0000313" key="2">
    <source>
        <dbReference type="Proteomes" id="UP001500064"/>
    </source>
</evidence>
<dbReference type="EMBL" id="BAAAMU010000011">
    <property type="protein sequence ID" value="GAA1623813.1"/>
    <property type="molecule type" value="Genomic_DNA"/>
</dbReference>
<accession>A0ABN2EZJ8</accession>
<proteinExistence type="predicted"/>